<evidence type="ECO:0000256" key="2">
    <source>
        <dbReference type="ARBA" id="ARBA00022448"/>
    </source>
</evidence>
<protein>
    <recommendedName>
        <fullName evidence="8">Major facilitator superfamily (MFS) profile domain-containing protein</fullName>
    </recommendedName>
</protein>
<dbReference type="GO" id="GO:0022857">
    <property type="term" value="F:transmembrane transporter activity"/>
    <property type="evidence" value="ECO:0007669"/>
    <property type="project" value="InterPro"/>
</dbReference>
<sequence>MPGEVVMYIDDDNRLGTPPNDESDHGMIHKDSPNQSQSPSPLTQSDSSITSVNSLPDGLNHCNDPRKSFHSVLDQPQLQSFNSAQESPSGPWMSPAVDQEDRGSGRIGNYQRRRSSSRQNGKDDGDGVYNKTTEPLINEERCNVKGMLGKPFRKLSRTKLISETFSSSSVGNSYDRRHWCILIILCVATLTSSFAVCLFPPFFPRIAEEKGASATIYGFIIGTNCLTAFLVTPIIGKKLEDIGVKFAFVAGLLCSGGCCLLSGFLEFFPPGFEFVISAIFIRIVHATANAGVSTATFAFIAVEFPESVAKLFALTRTTMNLAQMFGPVVGGALYEVGGFKMPFLVMGSIQMLMSLFALALLPPYIAEKDSKGESRKCDISLWSIFAVPGIWVSFLTFIFSTMSNGFLSITLEPLVLRKFNLSPFYVGLLFGLKDGANSLASPFWGYLCDKYYKVKIFIFLGSCLAFTSFILIGPFPGIPLEQSLGIVIAALILNGFGIGGQQVSGVVDSMREAVAAGFPDEAGTHGFVAGLWSSLSGAGRFISRGGSGLLVDTIGFRETSAIVVGLHGAIMAICMIYCIFTSGKLLRCSSKDPQRSLTPRRNTICPADMVFDTSPSEPVTTKVVNIRFPSVREAIEDSLVSGSAPIPTSTKYARRSRFVSEALR</sequence>
<feature type="transmembrane region" description="Helical" evidence="7">
    <location>
        <begin position="559"/>
        <end position="580"/>
    </location>
</feature>
<comment type="caution">
    <text evidence="9">The sequence shown here is derived from an EMBL/GenBank/DDBJ whole genome shotgun (WGS) entry which is preliminary data.</text>
</comment>
<dbReference type="GO" id="GO:0016020">
    <property type="term" value="C:membrane"/>
    <property type="evidence" value="ECO:0007669"/>
    <property type="project" value="UniProtKB-SubCell"/>
</dbReference>
<dbReference type="PROSITE" id="PS50850">
    <property type="entry name" value="MFS"/>
    <property type="match status" value="1"/>
</dbReference>
<reference evidence="9 10" key="1">
    <citation type="submission" date="2024-05" db="EMBL/GenBank/DDBJ databases">
        <authorList>
            <person name="Wallberg A."/>
        </authorList>
    </citation>
    <scope>NUCLEOTIDE SEQUENCE [LARGE SCALE GENOMIC DNA]</scope>
</reference>
<evidence type="ECO:0000256" key="5">
    <source>
        <dbReference type="ARBA" id="ARBA00023136"/>
    </source>
</evidence>
<feature type="region of interest" description="Disordered" evidence="6">
    <location>
        <begin position="81"/>
        <end position="131"/>
    </location>
</feature>
<dbReference type="EMBL" id="CAXKWB010000768">
    <property type="protein sequence ID" value="CAL4062187.1"/>
    <property type="molecule type" value="Genomic_DNA"/>
</dbReference>
<keyword evidence="10" id="KW-1185">Reference proteome</keyword>
<dbReference type="InterPro" id="IPR050930">
    <property type="entry name" value="MFS_Vesicular_Transporter"/>
</dbReference>
<dbReference type="InterPro" id="IPR036259">
    <property type="entry name" value="MFS_trans_sf"/>
</dbReference>
<evidence type="ECO:0000313" key="9">
    <source>
        <dbReference type="EMBL" id="CAL4062187.1"/>
    </source>
</evidence>
<evidence type="ECO:0000259" key="8">
    <source>
        <dbReference type="PROSITE" id="PS50850"/>
    </source>
</evidence>
<feature type="region of interest" description="Disordered" evidence="6">
    <location>
        <begin position="1"/>
        <end position="69"/>
    </location>
</feature>
<dbReference type="InterPro" id="IPR011701">
    <property type="entry name" value="MFS"/>
</dbReference>
<evidence type="ECO:0000256" key="3">
    <source>
        <dbReference type="ARBA" id="ARBA00022692"/>
    </source>
</evidence>
<dbReference type="AlphaFoldDB" id="A0AAV2PQS4"/>
<feature type="transmembrane region" description="Helical" evidence="7">
    <location>
        <begin position="247"/>
        <end position="268"/>
    </location>
</feature>
<evidence type="ECO:0000256" key="7">
    <source>
        <dbReference type="SAM" id="Phobius"/>
    </source>
</evidence>
<feature type="transmembrane region" description="Helical" evidence="7">
    <location>
        <begin position="340"/>
        <end position="361"/>
    </location>
</feature>
<dbReference type="PANTHER" id="PTHR23506:SF26">
    <property type="entry name" value="MFS-TYPE TRANSPORTER SLC18B1"/>
    <property type="match status" value="1"/>
</dbReference>
<proteinExistence type="predicted"/>
<dbReference type="SUPFAM" id="SSF103473">
    <property type="entry name" value="MFS general substrate transporter"/>
    <property type="match status" value="1"/>
</dbReference>
<organism evidence="9 10">
    <name type="scientific">Meganyctiphanes norvegica</name>
    <name type="common">Northern krill</name>
    <name type="synonym">Thysanopoda norvegica</name>
    <dbReference type="NCBI Taxonomy" id="48144"/>
    <lineage>
        <taxon>Eukaryota</taxon>
        <taxon>Metazoa</taxon>
        <taxon>Ecdysozoa</taxon>
        <taxon>Arthropoda</taxon>
        <taxon>Crustacea</taxon>
        <taxon>Multicrustacea</taxon>
        <taxon>Malacostraca</taxon>
        <taxon>Eumalacostraca</taxon>
        <taxon>Eucarida</taxon>
        <taxon>Euphausiacea</taxon>
        <taxon>Euphausiidae</taxon>
        <taxon>Meganyctiphanes</taxon>
    </lineage>
</organism>
<keyword evidence="4 7" id="KW-1133">Transmembrane helix</keyword>
<keyword evidence="5 7" id="KW-0472">Membrane</keyword>
<accession>A0AAV2PQS4</accession>
<dbReference type="Gene3D" id="1.20.1250.20">
    <property type="entry name" value="MFS general substrate transporter like domains"/>
    <property type="match status" value="2"/>
</dbReference>
<evidence type="ECO:0000256" key="4">
    <source>
        <dbReference type="ARBA" id="ARBA00022989"/>
    </source>
</evidence>
<name>A0AAV2PQS4_MEGNR</name>
<gene>
    <name evidence="9" type="ORF">MNOR_LOCUS2486</name>
</gene>
<dbReference type="Proteomes" id="UP001497623">
    <property type="component" value="Unassembled WGS sequence"/>
</dbReference>
<keyword evidence="2" id="KW-0813">Transport</keyword>
<feature type="transmembrane region" description="Helical" evidence="7">
    <location>
        <begin position="215"/>
        <end position="235"/>
    </location>
</feature>
<dbReference type="InterPro" id="IPR020846">
    <property type="entry name" value="MFS_dom"/>
</dbReference>
<feature type="domain" description="Major facilitator superfamily (MFS) profile" evidence="8">
    <location>
        <begin position="181"/>
        <end position="586"/>
    </location>
</feature>
<comment type="subcellular location">
    <subcellularLocation>
        <location evidence="1">Membrane</location>
        <topology evidence="1">Multi-pass membrane protein</topology>
    </subcellularLocation>
</comment>
<evidence type="ECO:0000256" key="6">
    <source>
        <dbReference type="SAM" id="MobiDB-lite"/>
    </source>
</evidence>
<feature type="transmembrane region" description="Helical" evidence="7">
    <location>
        <begin position="381"/>
        <end position="402"/>
    </location>
</feature>
<feature type="compositionally biased region" description="Basic and acidic residues" evidence="6">
    <location>
        <begin position="22"/>
        <end position="32"/>
    </location>
</feature>
<feature type="transmembrane region" description="Helical" evidence="7">
    <location>
        <begin position="313"/>
        <end position="334"/>
    </location>
</feature>
<keyword evidence="3 7" id="KW-0812">Transmembrane</keyword>
<feature type="transmembrane region" description="Helical" evidence="7">
    <location>
        <begin position="274"/>
        <end position="301"/>
    </location>
</feature>
<evidence type="ECO:0000313" key="10">
    <source>
        <dbReference type="Proteomes" id="UP001497623"/>
    </source>
</evidence>
<evidence type="ECO:0000256" key="1">
    <source>
        <dbReference type="ARBA" id="ARBA00004141"/>
    </source>
</evidence>
<feature type="transmembrane region" description="Helical" evidence="7">
    <location>
        <begin position="456"/>
        <end position="475"/>
    </location>
</feature>
<dbReference type="PANTHER" id="PTHR23506">
    <property type="entry name" value="GH10249P"/>
    <property type="match status" value="1"/>
</dbReference>
<dbReference type="Pfam" id="PF07690">
    <property type="entry name" value="MFS_1"/>
    <property type="match status" value="1"/>
</dbReference>
<feature type="compositionally biased region" description="Polar residues" evidence="6">
    <location>
        <begin position="33"/>
        <end position="54"/>
    </location>
</feature>
<feature type="transmembrane region" description="Helical" evidence="7">
    <location>
        <begin position="179"/>
        <end position="203"/>
    </location>
</feature>